<dbReference type="CDD" id="cd05247">
    <property type="entry name" value="UDP_G4E_1_SDR_e"/>
    <property type="match status" value="1"/>
</dbReference>
<keyword evidence="11" id="KW-1185">Reference proteome</keyword>
<dbReference type="GO" id="GO:0006012">
    <property type="term" value="P:galactose metabolic process"/>
    <property type="evidence" value="ECO:0007669"/>
    <property type="project" value="UniProtKB-UniPathway"/>
</dbReference>
<dbReference type="Proteomes" id="UP000198577">
    <property type="component" value="Unassembled WGS sequence"/>
</dbReference>
<dbReference type="NCBIfam" id="TIGR01179">
    <property type="entry name" value="galE"/>
    <property type="match status" value="1"/>
</dbReference>
<sequence>MSILVTGGAGYIGSHTCVELLDAGYDIVVVDNFSNSKPEALRRVKEITGKDFKVYAVDLLDRDGLDKVFSENDIQAVIHFAGLKAVGESVAIPLKYYYNNITGTIILCEVMQKHGVKKVVFSSSATVYGKPESVPIKEDFPLCPTNPYGRTKYMIEEILRDVYVADNEWGIILLRYFNPIGAHESGRIGEDPNGIPNNLMPYITQVAVGKREKLYVFGNDYDTHDGTGVRDYIHVVDLARGHLKALEKVMKDNGVEVYNLGTGMGYSVLDVVKTFERVNGVKIPYVITGRRPGDVDKCYADPTKAHKELGWKAEKNLEDMCRDSWNWQKNNPNGYEK</sequence>
<organism evidence="10 11">
    <name type="scientific">Caldicoprobacter faecalis</name>
    <dbReference type="NCBI Taxonomy" id="937334"/>
    <lineage>
        <taxon>Bacteria</taxon>
        <taxon>Bacillati</taxon>
        <taxon>Bacillota</taxon>
        <taxon>Clostridia</taxon>
        <taxon>Caldicoprobacterales</taxon>
        <taxon>Caldicoprobacteraceae</taxon>
        <taxon>Caldicoprobacter</taxon>
    </lineage>
</organism>
<gene>
    <name evidence="10" type="ORF">SAMN05444406_10764</name>
</gene>
<evidence type="ECO:0000256" key="7">
    <source>
        <dbReference type="ARBA" id="ARBA00023235"/>
    </source>
</evidence>
<comment type="cofactor">
    <cofactor evidence="2 8">
        <name>NAD(+)</name>
        <dbReference type="ChEBI" id="CHEBI:57540"/>
    </cofactor>
</comment>
<evidence type="ECO:0000313" key="10">
    <source>
        <dbReference type="EMBL" id="SFP95439.1"/>
    </source>
</evidence>
<evidence type="ECO:0000313" key="11">
    <source>
        <dbReference type="Proteomes" id="UP000198577"/>
    </source>
</evidence>
<accession>A0A1I5UJT2</accession>
<dbReference type="NCBIfam" id="NF007956">
    <property type="entry name" value="PRK10675.1"/>
    <property type="match status" value="1"/>
</dbReference>
<keyword evidence="8" id="KW-0119">Carbohydrate metabolism</keyword>
<dbReference type="InterPro" id="IPR005886">
    <property type="entry name" value="UDP_G4E"/>
</dbReference>
<evidence type="ECO:0000256" key="4">
    <source>
        <dbReference type="ARBA" id="ARBA00013189"/>
    </source>
</evidence>
<dbReference type="FunFam" id="3.40.50.720:FF:000040">
    <property type="entry name" value="UDP-glucose 4-epimerase"/>
    <property type="match status" value="1"/>
</dbReference>
<keyword evidence="6 8" id="KW-0520">NAD</keyword>
<dbReference type="InterPro" id="IPR016040">
    <property type="entry name" value="NAD(P)-bd_dom"/>
</dbReference>
<protein>
    <recommendedName>
        <fullName evidence="5 8">UDP-glucose 4-epimerase</fullName>
        <ecNumber evidence="4 8">5.1.3.2</ecNumber>
    </recommendedName>
</protein>
<dbReference type="Gene3D" id="3.90.25.10">
    <property type="entry name" value="UDP-galactose 4-epimerase, domain 1"/>
    <property type="match status" value="1"/>
</dbReference>
<dbReference type="AlphaFoldDB" id="A0A1I5UJT2"/>
<dbReference type="PANTHER" id="PTHR43725">
    <property type="entry name" value="UDP-GLUCOSE 4-EPIMERASE"/>
    <property type="match status" value="1"/>
</dbReference>
<evidence type="ECO:0000256" key="3">
    <source>
        <dbReference type="ARBA" id="ARBA00007637"/>
    </source>
</evidence>
<dbReference type="SUPFAM" id="SSF51735">
    <property type="entry name" value="NAD(P)-binding Rossmann-fold domains"/>
    <property type="match status" value="1"/>
</dbReference>
<dbReference type="Pfam" id="PF16363">
    <property type="entry name" value="GDP_Man_Dehyd"/>
    <property type="match status" value="1"/>
</dbReference>
<dbReference type="OrthoDB" id="9811743at2"/>
<dbReference type="EMBL" id="FOXR01000007">
    <property type="protein sequence ID" value="SFP95439.1"/>
    <property type="molecule type" value="Genomic_DNA"/>
</dbReference>
<evidence type="ECO:0000259" key="9">
    <source>
        <dbReference type="Pfam" id="PF16363"/>
    </source>
</evidence>
<dbReference type="GO" id="GO:0005829">
    <property type="term" value="C:cytosol"/>
    <property type="evidence" value="ECO:0007669"/>
    <property type="project" value="TreeGrafter"/>
</dbReference>
<dbReference type="PRINTS" id="PR01713">
    <property type="entry name" value="NUCEPIMERASE"/>
</dbReference>
<evidence type="ECO:0000256" key="1">
    <source>
        <dbReference type="ARBA" id="ARBA00000083"/>
    </source>
</evidence>
<evidence type="ECO:0000256" key="8">
    <source>
        <dbReference type="RuleBase" id="RU366046"/>
    </source>
</evidence>
<evidence type="ECO:0000256" key="5">
    <source>
        <dbReference type="ARBA" id="ARBA00018569"/>
    </source>
</evidence>
<reference evidence="10 11" key="1">
    <citation type="submission" date="2016-10" db="EMBL/GenBank/DDBJ databases">
        <authorList>
            <person name="de Groot N.N."/>
        </authorList>
    </citation>
    <scope>NUCLEOTIDE SEQUENCE [LARGE SCALE GENOMIC DNA]</scope>
    <source>
        <strain evidence="10 11">DSM 20678</strain>
    </source>
</reference>
<keyword evidence="7 8" id="KW-0413">Isomerase</keyword>
<dbReference type="GO" id="GO:0003978">
    <property type="term" value="F:UDP-glucose 4-epimerase activity"/>
    <property type="evidence" value="ECO:0007669"/>
    <property type="project" value="UniProtKB-UniRule"/>
</dbReference>
<dbReference type="RefSeq" id="WP_092282142.1">
    <property type="nucleotide sequence ID" value="NZ_FOXR01000007.1"/>
</dbReference>
<feature type="domain" description="NAD(P)-binding" evidence="9">
    <location>
        <begin position="4"/>
        <end position="323"/>
    </location>
</feature>
<proteinExistence type="inferred from homology"/>
<dbReference type="InterPro" id="IPR036291">
    <property type="entry name" value="NAD(P)-bd_dom_sf"/>
</dbReference>
<dbReference type="EC" id="5.1.3.2" evidence="4 8"/>
<name>A0A1I5UJT2_9FIRM</name>
<dbReference type="Gene3D" id="3.40.50.720">
    <property type="entry name" value="NAD(P)-binding Rossmann-like Domain"/>
    <property type="match status" value="1"/>
</dbReference>
<evidence type="ECO:0000256" key="2">
    <source>
        <dbReference type="ARBA" id="ARBA00001911"/>
    </source>
</evidence>
<comment type="pathway">
    <text evidence="8">Carbohydrate metabolism; galactose metabolism.</text>
</comment>
<comment type="subunit">
    <text evidence="8">Homodimer.</text>
</comment>
<dbReference type="STRING" id="937334.SAMN05444406_10764"/>
<dbReference type="UniPathway" id="UPA00214"/>
<comment type="similarity">
    <text evidence="3 8">Belongs to the NAD(P)-dependent epimerase/dehydratase family.</text>
</comment>
<evidence type="ECO:0000256" key="6">
    <source>
        <dbReference type="ARBA" id="ARBA00023027"/>
    </source>
</evidence>
<dbReference type="PANTHER" id="PTHR43725:SF47">
    <property type="entry name" value="UDP-GLUCOSE 4-EPIMERASE"/>
    <property type="match status" value="1"/>
</dbReference>
<comment type="catalytic activity">
    <reaction evidence="1 8">
        <text>UDP-alpha-D-glucose = UDP-alpha-D-galactose</text>
        <dbReference type="Rhea" id="RHEA:22168"/>
        <dbReference type="ChEBI" id="CHEBI:58885"/>
        <dbReference type="ChEBI" id="CHEBI:66914"/>
        <dbReference type="EC" id="5.1.3.2"/>
    </reaction>
</comment>